<dbReference type="Gene3D" id="3.40.50.300">
    <property type="entry name" value="P-loop containing nucleotide triphosphate hydrolases"/>
    <property type="match status" value="1"/>
</dbReference>
<name>A0AA43TX96_9LECA</name>
<dbReference type="PANTHER" id="PTHR10039:SF14">
    <property type="entry name" value="NACHT DOMAIN-CONTAINING PROTEIN"/>
    <property type="match status" value="1"/>
</dbReference>
<feature type="domain" description="DUF7708" evidence="3">
    <location>
        <begin position="65"/>
        <end position="202"/>
    </location>
</feature>
<dbReference type="InterPro" id="IPR056125">
    <property type="entry name" value="DUF7708"/>
</dbReference>
<dbReference type="InterPro" id="IPR056884">
    <property type="entry name" value="NPHP3-like_N"/>
</dbReference>
<dbReference type="Pfam" id="PF22939">
    <property type="entry name" value="WHD_GPIID"/>
    <property type="match status" value="1"/>
</dbReference>
<reference evidence="5" key="1">
    <citation type="journal article" date="2023" name="Genome Biol. Evol.">
        <title>First Whole Genome Sequence and Flow Cytometry Genome Size Data for the Lichen-Forming Fungus Ramalina farinacea (Ascomycota).</title>
        <authorList>
            <person name="Llewellyn T."/>
            <person name="Mian S."/>
            <person name="Hill R."/>
            <person name="Leitch I.J."/>
            <person name="Gaya E."/>
        </authorList>
    </citation>
    <scope>NUCLEOTIDE SEQUENCE</scope>
    <source>
        <strain evidence="5">LIQ254RAFAR</strain>
    </source>
</reference>
<dbReference type="Pfam" id="PF24883">
    <property type="entry name" value="NPHP3_N"/>
    <property type="match status" value="1"/>
</dbReference>
<keyword evidence="1" id="KW-0677">Repeat</keyword>
<dbReference type="Proteomes" id="UP001161017">
    <property type="component" value="Unassembled WGS sequence"/>
</dbReference>
<accession>A0AA43TX96</accession>
<evidence type="ECO:0000256" key="1">
    <source>
        <dbReference type="ARBA" id="ARBA00022737"/>
    </source>
</evidence>
<feature type="domain" description="Nephrocystin 3-like N-terminal" evidence="4">
    <location>
        <begin position="245"/>
        <end position="382"/>
    </location>
</feature>
<organism evidence="5 6">
    <name type="scientific">Ramalina farinacea</name>
    <dbReference type="NCBI Taxonomy" id="258253"/>
    <lineage>
        <taxon>Eukaryota</taxon>
        <taxon>Fungi</taxon>
        <taxon>Dikarya</taxon>
        <taxon>Ascomycota</taxon>
        <taxon>Pezizomycotina</taxon>
        <taxon>Lecanoromycetes</taxon>
        <taxon>OSLEUM clade</taxon>
        <taxon>Lecanoromycetidae</taxon>
        <taxon>Lecanorales</taxon>
        <taxon>Lecanorineae</taxon>
        <taxon>Ramalinaceae</taxon>
        <taxon>Ramalina</taxon>
    </lineage>
</organism>
<gene>
    <name evidence="5" type="ORF">OHK93_002488</name>
</gene>
<evidence type="ECO:0000259" key="3">
    <source>
        <dbReference type="Pfam" id="PF24809"/>
    </source>
</evidence>
<dbReference type="Pfam" id="PF24809">
    <property type="entry name" value="DUF7708"/>
    <property type="match status" value="1"/>
</dbReference>
<feature type="domain" description="GPI inositol-deacylase winged helix" evidence="2">
    <location>
        <begin position="555"/>
        <end position="625"/>
    </location>
</feature>
<dbReference type="InterPro" id="IPR027417">
    <property type="entry name" value="P-loop_NTPase"/>
</dbReference>
<protein>
    <recommendedName>
        <fullName evidence="7">NACHT domain-containing protein</fullName>
    </recommendedName>
</protein>
<evidence type="ECO:0000259" key="4">
    <source>
        <dbReference type="Pfam" id="PF24883"/>
    </source>
</evidence>
<dbReference type="SUPFAM" id="SSF52540">
    <property type="entry name" value="P-loop containing nucleoside triphosphate hydrolases"/>
    <property type="match status" value="1"/>
</dbReference>
<dbReference type="EMBL" id="JAPUFD010000014">
    <property type="protein sequence ID" value="MDI1491279.1"/>
    <property type="molecule type" value="Genomic_DNA"/>
</dbReference>
<evidence type="ECO:0000313" key="6">
    <source>
        <dbReference type="Proteomes" id="UP001161017"/>
    </source>
</evidence>
<evidence type="ECO:0000259" key="2">
    <source>
        <dbReference type="Pfam" id="PF22939"/>
    </source>
</evidence>
<evidence type="ECO:0008006" key="7">
    <source>
        <dbReference type="Google" id="ProtNLM"/>
    </source>
</evidence>
<dbReference type="AlphaFoldDB" id="A0AA43TX96"/>
<dbReference type="PANTHER" id="PTHR10039">
    <property type="entry name" value="AMELOGENIN"/>
    <property type="match status" value="1"/>
</dbReference>
<proteinExistence type="predicted"/>
<evidence type="ECO:0000313" key="5">
    <source>
        <dbReference type="EMBL" id="MDI1491279.1"/>
    </source>
</evidence>
<dbReference type="InterPro" id="IPR054471">
    <property type="entry name" value="GPIID_WHD"/>
</dbReference>
<comment type="caution">
    <text evidence="5">The sequence shown here is derived from an EMBL/GenBank/DDBJ whole genome shotgun (WGS) entry which is preliminary data.</text>
</comment>
<sequence length="837" mass="96401">MDAALQEYDTALLDFQNSLKKDKTFVDPLKEATSAAEAIAFADHLESRLDGVLERRRFAKAHPALKKRVEEFQRYAPAIDVFVSSNPAIAALVWGSVKLVLQTVVDFLDPFERVFEIFRDVAGTLPRTDIYQKHAEAYPSIQAALQKFHVNLVRFFAASLAFLKRHGFRALVASLLGRFDHDFENISQVLKEDAHRLDLLVSAIAFDAAAEEAARNMRRSFFQWINADNENEKRFNFARSQIHPDTCSWIATTHEFRQWAAGLEPGILSTNEDDSCPVLEIQGEEGCGKTVLAAWLTENLIKREHVALLYYFEESGGSVPNDNRAILAVFIAQVLRDNMSLLDATVTKHFQGSCNTTASEEECYNILQRLIQQFDSVVILIDYRYAFRNTLHYQLMIQLKGQEDQQKLQATRLSRTDGTRPGIVIKGLLLFETDNWPSRFRPESMQLVNMSHLNQKQDEERYISSQAQAICDLHYEKDLLDWMVLYERINKLLCREPRAHFLLLRLMVEYLRVQTSPQAVEEALHNLSPSVRSVYEKAFLRIQQFEDSRTQLGFNVLQWVAFALRSLHVSELADALIVRTDEKFLNPARRHSKLESQIREICGPFVSLTDGFIHPAHASMRMFLQDVVVEESTSENSTLTLRYIPNHHQVRRGYNPTGFEAVGQYRIVRACVAYLSLDSFRQLSTTERIDWTERSPFLDYALHCWLHHVLKLANYLKNPKRDQLELGFDREVLELVGNFLTLPQSWTYLQNLVVASSVREALETLQSHMWPVRELIPIMQGSPYRPEKGQESVKAGYLESWMWKAIEKLEMVQDLPIEEALPKLRDEGPHDHEGILE</sequence>
<keyword evidence="6" id="KW-1185">Reference proteome</keyword>